<evidence type="ECO:0000256" key="2">
    <source>
        <dbReference type="ARBA" id="ARBA00006462"/>
    </source>
</evidence>
<evidence type="ECO:0000256" key="6">
    <source>
        <dbReference type="ARBA" id="ARBA00023136"/>
    </source>
</evidence>
<keyword evidence="9" id="KW-1185">Reference proteome</keyword>
<dbReference type="EMBL" id="QGMI01000555">
    <property type="protein sequence ID" value="TVY39000.1"/>
    <property type="molecule type" value="Genomic_DNA"/>
</dbReference>
<evidence type="ECO:0000256" key="1">
    <source>
        <dbReference type="ARBA" id="ARBA00004606"/>
    </source>
</evidence>
<evidence type="ECO:0000313" key="9">
    <source>
        <dbReference type="Proteomes" id="UP000443090"/>
    </source>
</evidence>
<comment type="similarity">
    <text evidence="2">Belongs to the glycosyltransferase 31 family. Beta3-Gal-T subfamily.</text>
</comment>
<comment type="caution">
    <text evidence="8">The sequence shown here is derived from an EMBL/GenBank/DDBJ whole genome shotgun (WGS) entry which is preliminary data.</text>
</comment>
<dbReference type="GO" id="GO:0016020">
    <property type="term" value="C:membrane"/>
    <property type="evidence" value="ECO:0007669"/>
    <property type="project" value="UniProtKB-SubCell"/>
</dbReference>
<name>A0A8H8RSU6_9HELO</name>
<sequence>MTRWSPRSHVAGFRASVLAVLIVLAYFLFSPRHDTKLSATPSTLFATSESCPVAPFAENVVVSIKTGASEAVQKIPALMQSSLRCAKNTFIFSDLEQDIGEYHLYDALDTVPASLVDTNVDFEFYKKQRELWQTKHNIDSLKDAKNPKNPAEKSPAWILDKYKFIHILEKTWALKPDMDWYILIDADTYIVWSNMLLWLEGLDPKKKSYFGSEVNIGGVRFAHGGSGIVLSKGLMQELLVSHNGTAARWDARTTEHCCGDLVLSMALIEYGIELQDVWPLMSGERPSTMPFGPATPEYWCRPALSFHHLTPVDMKEFAQFEKSRLDKLGAWTHMELFNDFVTGSLLDSRENWDNVASDTGEFGKTGGVKSDAISFEDCAQACEANQDCFQYSHHGITCNIGMSVRLGYEKEADQEGTWRSGWNKTRLADWASKQPTCKTATFPKQNN</sequence>
<dbReference type="AlphaFoldDB" id="A0A8H8RSU6"/>
<dbReference type="Proteomes" id="UP000443090">
    <property type="component" value="Unassembled WGS sequence"/>
</dbReference>
<evidence type="ECO:0008006" key="10">
    <source>
        <dbReference type="Google" id="ProtNLM"/>
    </source>
</evidence>
<evidence type="ECO:0000256" key="5">
    <source>
        <dbReference type="ARBA" id="ARBA00022989"/>
    </source>
</evidence>
<keyword evidence="5 7" id="KW-1133">Transmembrane helix</keyword>
<evidence type="ECO:0000256" key="3">
    <source>
        <dbReference type="ARBA" id="ARBA00022692"/>
    </source>
</evidence>
<feature type="transmembrane region" description="Helical" evidence="7">
    <location>
        <begin position="12"/>
        <end position="29"/>
    </location>
</feature>
<keyword evidence="6 7" id="KW-0472">Membrane</keyword>
<dbReference type="InterPro" id="IPR026050">
    <property type="entry name" value="C1GALT1/C1GALT1_chp1"/>
</dbReference>
<gene>
    <name evidence="8" type="ORF">LOCC1_G006871</name>
</gene>
<evidence type="ECO:0000256" key="7">
    <source>
        <dbReference type="SAM" id="Phobius"/>
    </source>
</evidence>
<protein>
    <recommendedName>
        <fullName evidence="10">Glycosyltransferase family 31 protein</fullName>
    </recommendedName>
</protein>
<organism evidence="8 9">
    <name type="scientific">Lachnellula occidentalis</name>
    <dbReference type="NCBI Taxonomy" id="215460"/>
    <lineage>
        <taxon>Eukaryota</taxon>
        <taxon>Fungi</taxon>
        <taxon>Dikarya</taxon>
        <taxon>Ascomycota</taxon>
        <taxon>Pezizomycotina</taxon>
        <taxon>Leotiomycetes</taxon>
        <taxon>Helotiales</taxon>
        <taxon>Lachnaceae</taxon>
        <taxon>Lachnellula</taxon>
    </lineage>
</organism>
<proteinExistence type="inferred from homology"/>
<evidence type="ECO:0000256" key="4">
    <source>
        <dbReference type="ARBA" id="ARBA00022968"/>
    </source>
</evidence>
<reference evidence="8 9" key="1">
    <citation type="submission" date="2018-05" db="EMBL/GenBank/DDBJ databases">
        <title>Genome sequencing and assembly of the regulated plant pathogen Lachnellula willkommii and related sister species for the development of diagnostic species identification markers.</title>
        <authorList>
            <person name="Giroux E."/>
            <person name="Bilodeau G."/>
        </authorList>
    </citation>
    <scope>NUCLEOTIDE SEQUENCE [LARGE SCALE GENOMIC DNA]</scope>
    <source>
        <strain evidence="8 9">CBS 160.35</strain>
    </source>
</reference>
<dbReference type="PANTHER" id="PTHR23033:SF40">
    <property type="entry name" value="APPLE DOMAIN-CONTAINING PROTEIN"/>
    <property type="match status" value="1"/>
</dbReference>
<keyword evidence="4" id="KW-0735">Signal-anchor</keyword>
<comment type="subcellular location">
    <subcellularLocation>
        <location evidence="1">Membrane</location>
        <topology evidence="1">Single-pass type II membrane protein</topology>
    </subcellularLocation>
</comment>
<evidence type="ECO:0000313" key="8">
    <source>
        <dbReference type="EMBL" id="TVY39000.1"/>
    </source>
</evidence>
<dbReference type="OrthoDB" id="414175at2759"/>
<keyword evidence="3 7" id="KW-0812">Transmembrane</keyword>
<dbReference type="PANTHER" id="PTHR23033">
    <property type="entry name" value="BETA1,3-GALACTOSYLTRANSFERASE"/>
    <property type="match status" value="1"/>
</dbReference>
<dbReference type="Gene3D" id="3.90.550.50">
    <property type="match status" value="1"/>
</dbReference>
<accession>A0A8H8RSU6</accession>